<dbReference type="RefSeq" id="WP_283756842.1">
    <property type="nucleotide sequence ID" value="NZ_JAQOSQ010000002.1"/>
</dbReference>
<organism evidence="1 2">
    <name type="scientific">Roseofilum casamattae BLCC-M143</name>
    <dbReference type="NCBI Taxonomy" id="3022442"/>
    <lineage>
        <taxon>Bacteria</taxon>
        <taxon>Bacillati</taxon>
        <taxon>Cyanobacteriota</taxon>
        <taxon>Cyanophyceae</taxon>
        <taxon>Desertifilales</taxon>
        <taxon>Desertifilaceae</taxon>
        <taxon>Roseofilum</taxon>
        <taxon>Roseofilum casamattae</taxon>
    </lineage>
</organism>
<evidence type="ECO:0000313" key="1">
    <source>
        <dbReference type="EMBL" id="MDJ1182189.1"/>
    </source>
</evidence>
<reference evidence="1 2" key="1">
    <citation type="submission" date="2023-01" db="EMBL/GenBank/DDBJ databases">
        <title>Novel diversity within Roseofilum (Cyanobacteria; Desertifilaceae) from marine benthic mats with descriptions of four novel species.</title>
        <authorList>
            <person name="Wang Y."/>
            <person name="Berthold D.E."/>
            <person name="Hu J."/>
            <person name="Lefler F.W."/>
            <person name="Laughinghouse H.D. IV."/>
        </authorList>
    </citation>
    <scope>NUCLEOTIDE SEQUENCE [LARGE SCALE GENOMIC DNA]</scope>
    <source>
        <strain evidence="1 2">BLCC-M143</strain>
    </source>
</reference>
<protein>
    <recommendedName>
        <fullName evidence="3">Antitoxin</fullName>
    </recommendedName>
</protein>
<dbReference type="EMBL" id="JAQOSQ010000002">
    <property type="protein sequence ID" value="MDJ1182189.1"/>
    <property type="molecule type" value="Genomic_DNA"/>
</dbReference>
<evidence type="ECO:0008006" key="3">
    <source>
        <dbReference type="Google" id="ProtNLM"/>
    </source>
</evidence>
<evidence type="ECO:0000313" key="2">
    <source>
        <dbReference type="Proteomes" id="UP001232992"/>
    </source>
</evidence>
<dbReference type="Proteomes" id="UP001232992">
    <property type="component" value="Unassembled WGS sequence"/>
</dbReference>
<accession>A0ABT7BSM4</accession>
<name>A0ABT7BSM4_9CYAN</name>
<keyword evidence="2" id="KW-1185">Reference proteome</keyword>
<comment type="caution">
    <text evidence="1">The sequence shown here is derived from an EMBL/GenBank/DDBJ whole genome shotgun (WGS) entry which is preliminary data.</text>
</comment>
<gene>
    <name evidence="1" type="ORF">PMH09_03195</name>
</gene>
<sequence>MSNYTIALSEQTYQSLLEVARKQGLTPEDWIAAQLPRPQQEPQPLLEKNRDLIGAIDSGIQLFSGDKIARKRDRAALLSKDNPWQVMFEALQEFPEDLQIERDRSLPIEREPII</sequence>
<proteinExistence type="predicted"/>